<evidence type="ECO:0000313" key="2">
    <source>
        <dbReference type="Proteomes" id="UP000216446"/>
    </source>
</evidence>
<dbReference type="InterPro" id="IPR036583">
    <property type="entry name" value="23S_rRNA_IVS_sf"/>
</dbReference>
<dbReference type="AlphaFoldDB" id="A0A259TZW3"/>
<evidence type="ECO:0008006" key="3">
    <source>
        <dbReference type="Google" id="ProtNLM"/>
    </source>
</evidence>
<dbReference type="PANTHER" id="PTHR38471:SF2">
    <property type="entry name" value="FOUR HELIX BUNDLE PROTEIN"/>
    <property type="match status" value="1"/>
</dbReference>
<sequence length="135" mass="15118">MYGDARALAREIYALSKAWPREERYSLTDQIRRASRSVMANTAEAWRKRRYPKHFASKLSDAEAEACECRAWLDVALDCGHVDAATHNALDVRYHALIGGLVTMQRDSARRCSLASGAREPVVGYDTARGSEFPV</sequence>
<proteinExistence type="predicted"/>
<dbReference type="CDD" id="cd16377">
    <property type="entry name" value="23S_rRNA_IVP_like"/>
    <property type="match status" value="1"/>
</dbReference>
<dbReference type="Pfam" id="PF05635">
    <property type="entry name" value="23S_rRNA_IVP"/>
    <property type="match status" value="1"/>
</dbReference>
<dbReference type="PANTHER" id="PTHR38471">
    <property type="entry name" value="FOUR HELIX BUNDLE PROTEIN"/>
    <property type="match status" value="1"/>
</dbReference>
<dbReference type="InterPro" id="IPR012657">
    <property type="entry name" value="23S_rRNA-intervening_sequence"/>
</dbReference>
<dbReference type="SUPFAM" id="SSF158446">
    <property type="entry name" value="IVS-encoded protein-like"/>
    <property type="match status" value="1"/>
</dbReference>
<keyword evidence="2" id="KW-1185">Reference proteome</keyword>
<gene>
    <name evidence="1" type="ORF">BSZ36_10095</name>
</gene>
<protein>
    <recommendedName>
        <fullName evidence="3">Four helix bundle protein</fullName>
    </recommendedName>
</protein>
<dbReference type="Proteomes" id="UP000216446">
    <property type="component" value="Unassembled WGS sequence"/>
</dbReference>
<dbReference type="EMBL" id="MQWB01000001">
    <property type="protein sequence ID" value="OZC03299.1"/>
    <property type="molecule type" value="Genomic_DNA"/>
</dbReference>
<reference evidence="1 2" key="1">
    <citation type="submission" date="2016-11" db="EMBL/GenBank/DDBJ databases">
        <title>Study of marine rhodopsin-containing bacteria.</title>
        <authorList>
            <person name="Yoshizawa S."/>
            <person name="Kumagai Y."/>
            <person name="Kogure K."/>
        </authorList>
    </citation>
    <scope>NUCLEOTIDE SEQUENCE [LARGE SCALE GENOMIC DNA]</scope>
    <source>
        <strain evidence="1 2">SG-29</strain>
    </source>
</reference>
<name>A0A259TZW3_9BACT</name>
<dbReference type="NCBIfam" id="TIGR02436">
    <property type="entry name" value="four helix bundle protein"/>
    <property type="match status" value="1"/>
</dbReference>
<evidence type="ECO:0000313" key="1">
    <source>
        <dbReference type="EMBL" id="OZC03299.1"/>
    </source>
</evidence>
<accession>A0A259TZW3</accession>
<dbReference type="InParanoid" id="A0A259TZW3"/>
<dbReference type="Gene3D" id="1.20.1440.60">
    <property type="entry name" value="23S rRNA-intervening sequence"/>
    <property type="match status" value="1"/>
</dbReference>
<organism evidence="1 2">
    <name type="scientific">Rubricoccus marinus</name>
    <dbReference type="NCBI Taxonomy" id="716817"/>
    <lineage>
        <taxon>Bacteria</taxon>
        <taxon>Pseudomonadati</taxon>
        <taxon>Rhodothermota</taxon>
        <taxon>Rhodothermia</taxon>
        <taxon>Rhodothermales</taxon>
        <taxon>Rubricoccaceae</taxon>
        <taxon>Rubricoccus</taxon>
    </lineage>
</organism>
<comment type="caution">
    <text evidence="1">The sequence shown here is derived from an EMBL/GenBank/DDBJ whole genome shotgun (WGS) entry which is preliminary data.</text>
</comment>